<name>J5KGH6_9GAMM</name>
<proteinExistence type="predicted"/>
<sequence length="261" mass="29406">MSNYKYILSAFVILFIVSCAQEDAAVSGDTGPIYKGPYYNEFLACNAGPAFDDGIQEMLAAWQELPSAAGLGWAGVYAPVGEDHRFSNGWWELEWDSKESSDNAFSNPSPEFLAWSEKYADVMTCDIEGRFPWTFYLPRDPASFGEVMGEQGYFASEFLACNFKEGKVRQDLRAAVVQFNEYLDQNGSANPYFFGVYFPEFDGAEADFLWGNWHASFDSMKSGNADWEENGKAMQAKFDEISTCISPDYYDSYELYNNPST</sequence>
<dbReference type="HOGENOM" id="CLU_1065148_0_0_6"/>
<dbReference type="STRING" id="1123866.NT01SARS_0727"/>
<evidence type="ECO:0000256" key="1">
    <source>
        <dbReference type="SAM" id="SignalP"/>
    </source>
</evidence>
<feature type="chain" id="PRO_5003783941" evidence="1">
    <location>
        <begin position="21"/>
        <end position="261"/>
    </location>
</feature>
<dbReference type="PROSITE" id="PS51257">
    <property type="entry name" value="PROKAR_LIPOPROTEIN"/>
    <property type="match status" value="1"/>
</dbReference>
<keyword evidence="1" id="KW-0732">Signal</keyword>
<dbReference type="Proteomes" id="UP000010305">
    <property type="component" value="Unassembled WGS sequence"/>
</dbReference>
<evidence type="ECO:0000313" key="3">
    <source>
        <dbReference type="Proteomes" id="UP000010305"/>
    </source>
</evidence>
<feature type="signal peptide" evidence="1">
    <location>
        <begin position="1"/>
        <end position="20"/>
    </location>
</feature>
<gene>
    <name evidence="2" type="ORF">NT01SARS_0727</name>
</gene>
<organism evidence="2 3">
    <name type="scientific">SAR86 cluster bacterium SAR86A</name>
    <dbReference type="NCBI Taxonomy" id="1123866"/>
    <lineage>
        <taxon>Bacteria</taxon>
        <taxon>Pseudomonadati</taxon>
        <taxon>Pseudomonadota</taxon>
        <taxon>Gammaproteobacteria</taxon>
        <taxon>SAR86 cluster</taxon>
    </lineage>
</organism>
<dbReference type="AlphaFoldDB" id="J5KGH6"/>
<evidence type="ECO:0000313" key="2">
    <source>
        <dbReference type="EMBL" id="EJP72231.1"/>
    </source>
</evidence>
<keyword evidence="2" id="KW-0449">Lipoprotein</keyword>
<dbReference type="EMBL" id="JH611156">
    <property type="protein sequence ID" value="EJP72231.1"/>
    <property type="molecule type" value="Genomic_DNA"/>
</dbReference>
<accession>J5KGH6</accession>
<reference evidence="2 3" key="1">
    <citation type="journal article" date="2012" name="ISME J.">
        <title>Genomic insights to SAR86, an abundant and uncultivated marine bacterial lineage.</title>
        <authorList>
            <person name="Dupont C.L."/>
            <person name="Rusch D.B."/>
            <person name="Yooseph S."/>
            <person name="Lombardo M.J."/>
            <person name="Richter R.A."/>
            <person name="Valas R."/>
            <person name="Novotny M."/>
            <person name="Yee-Greenbaum J."/>
            <person name="Selengut J.D."/>
            <person name="Haft D.H."/>
            <person name="Halpern A.L."/>
            <person name="Lasken R.S."/>
            <person name="Nealson K."/>
            <person name="Friedman R."/>
            <person name="Venter J.C."/>
        </authorList>
    </citation>
    <scope>NUCLEOTIDE SEQUENCE [LARGE SCALE GENOMIC DNA]</scope>
</reference>
<protein>
    <submittedName>
        <fullName evidence="2">Putative lipoprotein</fullName>
    </submittedName>
</protein>